<dbReference type="EMBL" id="QXTF01000001">
    <property type="protein sequence ID" value="RIX32349.1"/>
    <property type="molecule type" value="Genomic_DNA"/>
</dbReference>
<name>A0A418Q347_9SPHN</name>
<dbReference type="AlphaFoldDB" id="A0A418Q347"/>
<dbReference type="Proteomes" id="UP000285023">
    <property type="component" value="Unassembled WGS sequence"/>
</dbReference>
<sequence length="99" mass="11371">MTHLRLWRFDVPAATEERFVEAYCADGDWARLFGSAEGFLKTELWRESDGAYVTADYWRTREDFERFQSALGVAYRALDTELEGISGTEVFLGAFDLVT</sequence>
<evidence type="ECO:0008006" key="3">
    <source>
        <dbReference type="Google" id="ProtNLM"/>
    </source>
</evidence>
<dbReference type="InterPro" id="IPR011008">
    <property type="entry name" value="Dimeric_a/b-barrel"/>
</dbReference>
<organism evidence="1 2">
    <name type="scientific">Sphingomonas edaphi</name>
    <dbReference type="NCBI Taxonomy" id="2315689"/>
    <lineage>
        <taxon>Bacteria</taxon>
        <taxon>Pseudomonadati</taxon>
        <taxon>Pseudomonadota</taxon>
        <taxon>Alphaproteobacteria</taxon>
        <taxon>Sphingomonadales</taxon>
        <taxon>Sphingomonadaceae</taxon>
        <taxon>Sphingomonas</taxon>
    </lineage>
</organism>
<evidence type="ECO:0000313" key="2">
    <source>
        <dbReference type="Proteomes" id="UP000285023"/>
    </source>
</evidence>
<dbReference type="SUPFAM" id="SSF54909">
    <property type="entry name" value="Dimeric alpha+beta barrel"/>
    <property type="match status" value="1"/>
</dbReference>
<dbReference type="RefSeq" id="WP_119532207.1">
    <property type="nucleotide sequence ID" value="NZ_QXTF01000001.1"/>
</dbReference>
<dbReference type="Gene3D" id="3.30.70.100">
    <property type="match status" value="1"/>
</dbReference>
<dbReference type="OrthoDB" id="120886at2"/>
<comment type="caution">
    <text evidence="1">The sequence shown here is derived from an EMBL/GenBank/DDBJ whole genome shotgun (WGS) entry which is preliminary data.</text>
</comment>
<gene>
    <name evidence="1" type="ORF">D3M59_05210</name>
</gene>
<evidence type="ECO:0000313" key="1">
    <source>
        <dbReference type="EMBL" id="RIX32349.1"/>
    </source>
</evidence>
<proteinExistence type="predicted"/>
<accession>A0A418Q347</accession>
<reference evidence="1 2" key="1">
    <citation type="submission" date="2018-09" db="EMBL/GenBank/DDBJ databases">
        <title>Sphingomonas sp. DAC4.</title>
        <authorList>
            <person name="Seo T."/>
        </authorList>
    </citation>
    <scope>NUCLEOTIDE SEQUENCE [LARGE SCALE GENOMIC DNA]</scope>
    <source>
        <strain evidence="1 2">DAC4</strain>
    </source>
</reference>
<keyword evidence="2" id="KW-1185">Reference proteome</keyword>
<protein>
    <recommendedName>
        <fullName evidence="3">ABM domain-containing protein</fullName>
    </recommendedName>
</protein>